<organism evidence="2 3">
    <name type="scientific">Viridothelium virens</name>
    <name type="common">Speckled blister lichen</name>
    <name type="synonym">Trypethelium virens</name>
    <dbReference type="NCBI Taxonomy" id="1048519"/>
    <lineage>
        <taxon>Eukaryota</taxon>
        <taxon>Fungi</taxon>
        <taxon>Dikarya</taxon>
        <taxon>Ascomycota</taxon>
        <taxon>Pezizomycotina</taxon>
        <taxon>Dothideomycetes</taxon>
        <taxon>Dothideomycetes incertae sedis</taxon>
        <taxon>Trypetheliales</taxon>
        <taxon>Trypetheliaceae</taxon>
        <taxon>Viridothelium</taxon>
    </lineage>
</organism>
<sequence length="113" mass="12272">MRFSQLPILALTSVIPQVLGWSIAAYNDAACTDTSLNTTSQDANFFDCQALGFGFYANNSFAGYGAVTDDYCHVQFYSDLACNNKLGAEINTETMPCQAANPPAMAYAVHCYR</sequence>
<evidence type="ECO:0000313" key="2">
    <source>
        <dbReference type="EMBL" id="KAF2239792.1"/>
    </source>
</evidence>
<protein>
    <submittedName>
        <fullName evidence="2">Uncharacterized protein</fullName>
    </submittedName>
</protein>
<feature type="chain" id="PRO_5025622662" evidence="1">
    <location>
        <begin position="21"/>
        <end position="113"/>
    </location>
</feature>
<gene>
    <name evidence="2" type="ORF">EV356DRAFT_511113</name>
</gene>
<evidence type="ECO:0000313" key="3">
    <source>
        <dbReference type="Proteomes" id="UP000800092"/>
    </source>
</evidence>
<accession>A0A6A6HPM9</accession>
<dbReference type="EMBL" id="ML991771">
    <property type="protein sequence ID" value="KAF2239792.1"/>
    <property type="molecule type" value="Genomic_DNA"/>
</dbReference>
<evidence type="ECO:0000256" key="1">
    <source>
        <dbReference type="SAM" id="SignalP"/>
    </source>
</evidence>
<reference evidence="2" key="1">
    <citation type="journal article" date="2020" name="Stud. Mycol.">
        <title>101 Dothideomycetes genomes: a test case for predicting lifestyles and emergence of pathogens.</title>
        <authorList>
            <person name="Haridas S."/>
            <person name="Albert R."/>
            <person name="Binder M."/>
            <person name="Bloem J."/>
            <person name="Labutti K."/>
            <person name="Salamov A."/>
            <person name="Andreopoulos B."/>
            <person name="Baker S."/>
            <person name="Barry K."/>
            <person name="Bills G."/>
            <person name="Bluhm B."/>
            <person name="Cannon C."/>
            <person name="Castanera R."/>
            <person name="Culley D."/>
            <person name="Daum C."/>
            <person name="Ezra D."/>
            <person name="Gonzalez J."/>
            <person name="Henrissat B."/>
            <person name="Kuo A."/>
            <person name="Liang C."/>
            <person name="Lipzen A."/>
            <person name="Lutzoni F."/>
            <person name="Magnuson J."/>
            <person name="Mondo S."/>
            <person name="Nolan M."/>
            <person name="Ohm R."/>
            <person name="Pangilinan J."/>
            <person name="Park H.-J."/>
            <person name="Ramirez L."/>
            <person name="Alfaro M."/>
            <person name="Sun H."/>
            <person name="Tritt A."/>
            <person name="Yoshinaga Y."/>
            <person name="Zwiers L.-H."/>
            <person name="Turgeon B."/>
            <person name="Goodwin S."/>
            <person name="Spatafora J."/>
            <person name="Crous P."/>
            <person name="Grigoriev I."/>
        </authorList>
    </citation>
    <scope>NUCLEOTIDE SEQUENCE</scope>
    <source>
        <strain evidence="2">Tuck. ex Michener</strain>
    </source>
</reference>
<keyword evidence="1" id="KW-0732">Signal</keyword>
<dbReference type="Proteomes" id="UP000800092">
    <property type="component" value="Unassembled WGS sequence"/>
</dbReference>
<proteinExistence type="predicted"/>
<name>A0A6A6HPM9_VIRVR</name>
<keyword evidence="3" id="KW-1185">Reference proteome</keyword>
<feature type="signal peptide" evidence="1">
    <location>
        <begin position="1"/>
        <end position="20"/>
    </location>
</feature>
<dbReference type="AlphaFoldDB" id="A0A6A6HPM9"/>